<sequence>MKNFDSKLIEEDSYYRVEYAEKQSLIYVHWKEHIQGEVLKNKYLSLLNVISALQPKKWLSNAKVFHYTTLQDARWVFDYFIPNVVKSSLIKYARIEAPRSLLLLDSESLLEKITRTTREQNEVFEFRFFIDEEFALDWLLYKNGE</sequence>
<keyword evidence="2" id="KW-1185">Reference proteome</keyword>
<evidence type="ECO:0000313" key="2">
    <source>
        <dbReference type="Proteomes" id="UP000603640"/>
    </source>
</evidence>
<evidence type="ECO:0008006" key="3">
    <source>
        <dbReference type="Google" id="ProtNLM"/>
    </source>
</evidence>
<proteinExistence type="predicted"/>
<reference evidence="1" key="1">
    <citation type="submission" date="2020-08" db="EMBL/GenBank/DDBJ databases">
        <title>Pontibacter sp. SD6 16S ribosomal RNA gene Genome sequencing and assembly.</title>
        <authorList>
            <person name="Kang M."/>
        </authorList>
    </citation>
    <scope>NUCLEOTIDE SEQUENCE</scope>
    <source>
        <strain evidence="1">SD6</strain>
    </source>
</reference>
<protein>
    <recommendedName>
        <fullName evidence="3">STAS/SEC14 domain-containing protein</fullName>
    </recommendedName>
</protein>
<accession>A0A923SID0</accession>
<evidence type="ECO:0000313" key="1">
    <source>
        <dbReference type="EMBL" id="MBC5992482.1"/>
    </source>
</evidence>
<dbReference type="Proteomes" id="UP000603640">
    <property type="component" value="Unassembled WGS sequence"/>
</dbReference>
<dbReference type="AlphaFoldDB" id="A0A923SID0"/>
<gene>
    <name evidence="1" type="ORF">H8S84_06500</name>
</gene>
<dbReference type="EMBL" id="JACRVF010000001">
    <property type="protein sequence ID" value="MBC5992482.1"/>
    <property type="molecule type" value="Genomic_DNA"/>
</dbReference>
<comment type="caution">
    <text evidence="1">The sequence shown here is derived from an EMBL/GenBank/DDBJ whole genome shotgun (WGS) entry which is preliminary data.</text>
</comment>
<dbReference type="RefSeq" id="WP_187066426.1">
    <property type="nucleotide sequence ID" value="NZ_JACRVF010000001.1"/>
</dbReference>
<name>A0A923SID0_9BACT</name>
<organism evidence="1 2">
    <name type="scientific">Pontibacter cellulosilyticus</name>
    <dbReference type="NCBI Taxonomy" id="1720253"/>
    <lineage>
        <taxon>Bacteria</taxon>
        <taxon>Pseudomonadati</taxon>
        <taxon>Bacteroidota</taxon>
        <taxon>Cytophagia</taxon>
        <taxon>Cytophagales</taxon>
        <taxon>Hymenobacteraceae</taxon>
        <taxon>Pontibacter</taxon>
    </lineage>
</organism>